<evidence type="ECO:0000256" key="1">
    <source>
        <dbReference type="SAM" id="Coils"/>
    </source>
</evidence>
<feature type="compositionally biased region" description="Polar residues" evidence="2">
    <location>
        <begin position="440"/>
        <end position="458"/>
    </location>
</feature>
<evidence type="ECO:0000313" key="3">
    <source>
        <dbReference type="EMBL" id="KXS17328.1"/>
    </source>
</evidence>
<dbReference type="OrthoDB" id="2157345at2759"/>
<feature type="compositionally biased region" description="Polar residues" evidence="2">
    <location>
        <begin position="247"/>
        <end position="257"/>
    </location>
</feature>
<dbReference type="STRING" id="1344416.A0A139AKV3"/>
<feature type="coiled-coil region" evidence="1">
    <location>
        <begin position="1018"/>
        <end position="1045"/>
    </location>
</feature>
<proteinExistence type="predicted"/>
<feature type="region of interest" description="Disordered" evidence="2">
    <location>
        <begin position="238"/>
        <end position="291"/>
    </location>
</feature>
<feature type="region of interest" description="Disordered" evidence="2">
    <location>
        <begin position="1"/>
        <end position="34"/>
    </location>
</feature>
<dbReference type="InterPro" id="IPR029058">
    <property type="entry name" value="AB_hydrolase_fold"/>
</dbReference>
<sequence length="1302" mass="143201">MLRDPAGIVSSQTSSLSDPRNEPIPTSPSSATTVPAHVTIHQHVVPGSELGIRIVVNRGLGLVLLRSSPSFSPTKANTRTLLVSVHTREKTFSKAAYNSWRTRPRFFQRWHPDSLRGYVDDGIVGLDNSGQVVPEEDIESGKVKVAKWTLKTPREQEGAVFDGTGRWTSSGWVYASLGKVTPPTHLVSGTESSQRLQMVVPLGASPDVEVPKDLAISKSVKNGTHEWFNADHMVPQEKPREVVESRNFANKPSNNPRLNAIPNGSRASRNTVPKGPTAGGSRLISRSKASDQDGELLGSKILSASDVFDEEKSQNGPTLQVPGIRAPEHASNDQVDLLLDPSADPTQVPFDPRMVFRRTSAAVLHRPQMDIPNIIDLISIKDNRKRIPHPGYRLDIIRNLADVQIGDVEDADPKNGSPALIRTSDNGSQLSEKEPGPSSEGAQATTGSSKPLEQQQVPGSETLDLVREVLATLADLVAALDGVSRWKDGLLKQPSVGPNVKADALIVVSKAMRASQLLYAPLHDLLRLAHLCSRPWHLRRSAVLALEDDFALHAKCLDVAISRIEKAEGEAKREKSRRRMKMWENMVGRLLVRTWPEQFVGIAPKWMLEGARYGPTPDNVASTPTLNSSRMFTPRVLMRPEITSPIPEEQENQKSTNMVDEATVTDEAAPLYSTTGELTELYDRSGREFPIGEAPKHAPSETSTVQERVYVAIPVSPSCADVRARNLCLSKFSKLKPSPSHLTLVEFPLSSQNARLMERSSSYSGREWKVVGLIPGSEADWRHAPRKLDSTENNDIIEYDLPNSTFTYDATENGSPSALTLRELHLGLPMTSEVPSFRHKDMSNHEVHARPDSAGRNSQISSEILAGLRTVDEGALSRRRTMSFVPSESRPALPRNNTLLAETLKLKRPIAPPIQNSSLLQALANQSNTTEEGDQVHDLRSSLQGSAILPSSPARLTSANIAKHSASLKQTKSLEESQSVQGTSNLESDSSKVDQPGIHGQKETYTAQEVMELTLLHAEQLNLARQEYDAELAELRDEIAQLKRGSAWSLNDVAIQATSWSASDRGSRGRTPQSGNVSDNNILISSSFRGTLASLGPMNGITSSALPELTTEQDDLPARSLKEPTGQRVLNKRIPGLKGRWQDLPWRKPDFVDGSFLERMRKFTEHRMAIQSQLRDTISKEESRLNELRLAYKNLLAAQNTELGESPTDQPAIPNKTAAAAFLPYPGDVKKPKEARGHWHVPVEMLTTNEKYLADSRADRTHQEDGHSGDDEELSTTRTHVNILNLFDVAVAGHSKLSRRDM</sequence>
<reference evidence="3 4" key="1">
    <citation type="journal article" date="2015" name="Genome Biol. Evol.">
        <title>Phylogenomic analyses indicate that early fungi evolved digesting cell walls of algal ancestors of land plants.</title>
        <authorList>
            <person name="Chang Y."/>
            <person name="Wang S."/>
            <person name="Sekimoto S."/>
            <person name="Aerts A.L."/>
            <person name="Choi C."/>
            <person name="Clum A."/>
            <person name="LaButti K.M."/>
            <person name="Lindquist E.A."/>
            <person name="Yee Ngan C."/>
            <person name="Ohm R.A."/>
            <person name="Salamov A.A."/>
            <person name="Grigoriev I.V."/>
            <person name="Spatafora J.W."/>
            <person name="Berbee M.L."/>
        </authorList>
    </citation>
    <scope>NUCLEOTIDE SEQUENCE [LARGE SCALE GENOMIC DNA]</scope>
    <source>
        <strain evidence="3 4">JEL478</strain>
    </source>
</reference>
<feature type="compositionally biased region" description="Polar residues" evidence="2">
    <location>
        <begin position="9"/>
        <end position="18"/>
    </location>
</feature>
<keyword evidence="1" id="KW-0175">Coiled coil</keyword>
<protein>
    <submittedName>
        <fullName evidence="3">Uncharacterized protein</fullName>
    </submittedName>
</protein>
<feature type="region of interest" description="Disordered" evidence="2">
    <location>
        <begin position="967"/>
        <end position="998"/>
    </location>
</feature>
<feature type="region of interest" description="Disordered" evidence="2">
    <location>
        <begin position="307"/>
        <end position="326"/>
    </location>
</feature>
<evidence type="ECO:0000256" key="2">
    <source>
        <dbReference type="SAM" id="MobiDB-lite"/>
    </source>
</evidence>
<organism evidence="3 4">
    <name type="scientific">Gonapodya prolifera (strain JEL478)</name>
    <name type="common">Monoblepharis prolifera</name>
    <dbReference type="NCBI Taxonomy" id="1344416"/>
    <lineage>
        <taxon>Eukaryota</taxon>
        <taxon>Fungi</taxon>
        <taxon>Fungi incertae sedis</taxon>
        <taxon>Chytridiomycota</taxon>
        <taxon>Chytridiomycota incertae sedis</taxon>
        <taxon>Monoblepharidomycetes</taxon>
        <taxon>Monoblepharidales</taxon>
        <taxon>Gonapodyaceae</taxon>
        <taxon>Gonapodya</taxon>
    </lineage>
</organism>
<dbReference type="EMBL" id="KQ965747">
    <property type="protein sequence ID" value="KXS17328.1"/>
    <property type="molecule type" value="Genomic_DNA"/>
</dbReference>
<dbReference type="Proteomes" id="UP000070544">
    <property type="component" value="Unassembled WGS sequence"/>
</dbReference>
<gene>
    <name evidence="3" type="ORF">M427DRAFT_492734</name>
</gene>
<dbReference type="Gene3D" id="3.40.50.1820">
    <property type="entry name" value="alpha/beta hydrolase"/>
    <property type="match status" value="1"/>
</dbReference>
<feature type="compositionally biased region" description="Polar residues" evidence="2">
    <location>
        <begin position="967"/>
        <end position="988"/>
    </location>
</feature>
<feature type="region of interest" description="Disordered" evidence="2">
    <location>
        <begin position="408"/>
        <end position="458"/>
    </location>
</feature>
<accession>A0A139AKV3</accession>
<evidence type="ECO:0000313" key="4">
    <source>
        <dbReference type="Proteomes" id="UP000070544"/>
    </source>
</evidence>
<keyword evidence="4" id="KW-1185">Reference proteome</keyword>
<feature type="coiled-coil region" evidence="1">
    <location>
        <begin position="1171"/>
        <end position="1198"/>
    </location>
</feature>
<name>A0A139AKV3_GONPJ</name>